<gene>
    <name evidence="2" type="ORF">BpHYR1_050236</name>
</gene>
<dbReference type="EMBL" id="REGN01003233">
    <property type="protein sequence ID" value="RNA23711.1"/>
    <property type="molecule type" value="Genomic_DNA"/>
</dbReference>
<organism evidence="2 3">
    <name type="scientific">Brachionus plicatilis</name>
    <name type="common">Marine rotifer</name>
    <name type="synonym">Brachionus muelleri</name>
    <dbReference type="NCBI Taxonomy" id="10195"/>
    <lineage>
        <taxon>Eukaryota</taxon>
        <taxon>Metazoa</taxon>
        <taxon>Spiralia</taxon>
        <taxon>Gnathifera</taxon>
        <taxon>Rotifera</taxon>
        <taxon>Eurotatoria</taxon>
        <taxon>Monogononta</taxon>
        <taxon>Pseudotrocha</taxon>
        <taxon>Ploima</taxon>
        <taxon>Brachionidae</taxon>
        <taxon>Brachionus</taxon>
    </lineage>
</organism>
<accession>A0A3M7RJJ0</accession>
<feature type="transmembrane region" description="Helical" evidence="1">
    <location>
        <begin position="20"/>
        <end position="39"/>
    </location>
</feature>
<comment type="caution">
    <text evidence="2">The sequence shown here is derived from an EMBL/GenBank/DDBJ whole genome shotgun (WGS) entry which is preliminary data.</text>
</comment>
<name>A0A3M7RJJ0_BRAPC</name>
<reference evidence="2 3" key="1">
    <citation type="journal article" date="2018" name="Sci. Rep.">
        <title>Genomic signatures of local adaptation to the degree of environmental predictability in rotifers.</title>
        <authorList>
            <person name="Franch-Gras L."/>
            <person name="Hahn C."/>
            <person name="Garcia-Roger E.M."/>
            <person name="Carmona M.J."/>
            <person name="Serra M."/>
            <person name="Gomez A."/>
        </authorList>
    </citation>
    <scope>NUCLEOTIDE SEQUENCE [LARGE SCALE GENOMIC DNA]</scope>
    <source>
        <strain evidence="2">HYR1</strain>
    </source>
</reference>
<sequence>MKKNFSIEWNYVPEYSIVPLPSLSSSLIIFLTSFLSIFIPSSFRTFLSSLAVIFPSPFMSNILKASIKSSSS</sequence>
<keyword evidence="1" id="KW-1133">Transmembrane helix</keyword>
<evidence type="ECO:0000313" key="2">
    <source>
        <dbReference type="EMBL" id="RNA23711.1"/>
    </source>
</evidence>
<keyword evidence="3" id="KW-1185">Reference proteome</keyword>
<evidence type="ECO:0000313" key="3">
    <source>
        <dbReference type="Proteomes" id="UP000276133"/>
    </source>
</evidence>
<proteinExistence type="predicted"/>
<protein>
    <submittedName>
        <fullName evidence="2">Uncharacterized protein</fullName>
    </submittedName>
</protein>
<dbReference type="Proteomes" id="UP000276133">
    <property type="component" value="Unassembled WGS sequence"/>
</dbReference>
<keyword evidence="1" id="KW-0812">Transmembrane</keyword>
<dbReference type="AlphaFoldDB" id="A0A3M7RJJ0"/>
<evidence type="ECO:0000256" key="1">
    <source>
        <dbReference type="SAM" id="Phobius"/>
    </source>
</evidence>
<keyword evidence="1" id="KW-0472">Membrane</keyword>